<dbReference type="PANTHER" id="PTHR12897:SF4">
    <property type="entry name" value="REGULATOR OF MON1-CCZ1 COMPLEX"/>
    <property type="match status" value="1"/>
</dbReference>
<accession>A0A540K4Q7</accession>
<organism evidence="2 3">
    <name type="scientific">Malus baccata</name>
    <name type="common">Siberian crab apple</name>
    <name type="synonym">Pyrus baccata</name>
    <dbReference type="NCBI Taxonomy" id="106549"/>
    <lineage>
        <taxon>Eukaryota</taxon>
        <taxon>Viridiplantae</taxon>
        <taxon>Streptophyta</taxon>
        <taxon>Embryophyta</taxon>
        <taxon>Tracheophyta</taxon>
        <taxon>Spermatophyta</taxon>
        <taxon>Magnoliopsida</taxon>
        <taxon>eudicotyledons</taxon>
        <taxon>Gunneridae</taxon>
        <taxon>Pentapetalae</taxon>
        <taxon>rosids</taxon>
        <taxon>fabids</taxon>
        <taxon>Rosales</taxon>
        <taxon>Rosaceae</taxon>
        <taxon>Amygdaloideae</taxon>
        <taxon>Maleae</taxon>
        <taxon>Malus</taxon>
    </lineage>
</organism>
<dbReference type="EMBL" id="VIEB01004416">
    <property type="protein sequence ID" value="TQD69215.1"/>
    <property type="molecule type" value="Genomic_DNA"/>
</dbReference>
<dbReference type="STRING" id="106549.A0A540K4Q7"/>
<protein>
    <recommendedName>
        <fullName evidence="1">Mic1 domain-containing protein</fullName>
    </recommendedName>
</protein>
<dbReference type="AlphaFoldDB" id="A0A540K4Q7"/>
<dbReference type="InterPro" id="IPR009755">
    <property type="entry name" value="RMC1_C"/>
</dbReference>
<dbReference type="PANTHER" id="PTHR12897">
    <property type="entry name" value="COLON CANCER-ASSOCIATED PROTEIN MIC1"/>
    <property type="match status" value="1"/>
</dbReference>
<dbReference type="GO" id="GO:0035658">
    <property type="term" value="C:Mon1-Ccz1 complex"/>
    <property type="evidence" value="ECO:0007669"/>
    <property type="project" value="InterPro"/>
</dbReference>
<dbReference type="Pfam" id="PF07035">
    <property type="entry name" value="RMC1_C"/>
    <property type="match status" value="1"/>
</dbReference>
<gene>
    <name evidence="2" type="ORF">C1H46_045252</name>
</gene>
<keyword evidence="3" id="KW-1185">Reference proteome</keyword>
<dbReference type="Proteomes" id="UP000315295">
    <property type="component" value="Unassembled WGS sequence"/>
</dbReference>
<comment type="caution">
    <text evidence="2">The sequence shown here is derived from an EMBL/GenBank/DDBJ whole genome shotgun (WGS) entry which is preliminary data.</text>
</comment>
<proteinExistence type="predicted"/>
<evidence type="ECO:0000313" key="3">
    <source>
        <dbReference type="Proteomes" id="UP000315295"/>
    </source>
</evidence>
<name>A0A540K4Q7_MALBA</name>
<evidence type="ECO:0000313" key="2">
    <source>
        <dbReference type="EMBL" id="TQD69215.1"/>
    </source>
</evidence>
<dbReference type="GO" id="GO:0031902">
    <property type="term" value="C:late endosome membrane"/>
    <property type="evidence" value="ECO:0007669"/>
    <property type="project" value="TreeGrafter"/>
</dbReference>
<dbReference type="GO" id="GO:0010506">
    <property type="term" value="P:regulation of autophagy"/>
    <property type="evidence" value="ECO:0007669"/>
    <property type="project" value="InterPro"/>
</dbReference>
<reference evidence="2 3" key="1">
    <citation type="journal article" date="2019" name="G3 (Bethesda)">
        <title>Sequencing of a Wild Apple (Malus baccata) Genome Unravels the Differences Between Cultivated and Wild Apple Species Regarding Disease Resistance and Cold Tolerance.</title>
        <authorList>
            <person name="Chen X."/>
        </authorList>
    </citation>
    <scope>NUCLEOTIDE SEQUENCE [LARGE SCALE GENOMIC DNA]</scope>
    <source>
        <strain evidence="3">cv. Shandingzi</strain>
        <tissue evidence="2">Leaves</tissue>
    </source>
</reference>
<feature type="domain" description="Mic1" evidence="1">
    <location>
        <begin position="7"/>
        <end position="101"/>
    </location>
</feature>
<sequence>MFTGRTVSQQILEPSKEVAMQLLESGRQNSRTRKLGLDMLRQLSLHHDYVLLLVQDGYYLEALRYARKYKVSTIRPSLFLESACTSNDLQNLAAVLRFFSDFIPGFRDTSDHDTYYRILSERNSSIAA</sequence>
<dbReference type="InterPro" id="IPR040371">
    <property type="entry name" value="RMC1"/>
</dbReference>
<evidence type="ECO:0000259" key="1">
    <source>
        <dbReference type="Pfam" id="PF07035"/>
    </source>
</evidence>
<dbReference type="GO" id="GO:0005765">
    <property type="term" value="C:lysosomal membrane"/>
    <property type="evidence" value="ECO:0007669"/>
    <property type="project" value="TreeGrafter"/>
</dbReference>